<keyword evidence="6" id="KW-0624">Polysaccharide degradation</keyword>
<evidence type="ECO:0000313" key="10">
    <source>
        <dbReference type="EMBL" id="KAK0546719.1"/>
    </source>
</evidence>
<name>A0AAN6JQ70_9BASI</name>
<evidence type="ECO:0000256" key="1">
    <source>
        <dbReference type="ARBA" id="ARBA00000822"/>
    </source>
</evidence>
<dbReference type="GO" id="GO:0008843">
    <property type="term" value="F:endochitinase activity"/>
    <property type="evidence" value="ECO:0007669"/>
    <property type="project" value="UniProtKB-EC"/>
</dbReference>
<evidence type="ECO:0000256" key="6">
    <source>
        <dbReference type="ARBA" id="ARBA00023326"/>
    </source>
</evidence>
<reference evidence="10" key="1">
    <citation type="journal article" date="2023" name="PhytoFront">
        <title>Draft Genome Resources of Seven Strains of Tilletia horrida, Causal Agent of Kernel Smut of Rice.</title>
        <authorList>
            <person name="Khanal S."/>
            <person name="Antony Babu S."/>
            <person name="Zhou X.G."/>
        </authorList>
    </citation>
    <scope>NUCLEOTIDE SEQUENCE</scope>
    <source>
        <strain evidence="10">TX6</strain>
    </source>
</reference>
<organism evidence="10 11">
    <name type="scientific">Tilletia horrida</name>
    <dbReference type="NCBI Taxonomy" id="155126"/>
    <lineage>
        <taxon>Eukaryota</taxon>
        <taxon>Fungi</taxon>
        <taxon>Dikarya</taxon>
        <taxon>Basidiomycota</taxon>
        <taxon>Ustilaginomycotina</taxon>
        <taxon>Exobasidiomycetes</taxon>
        <taxon>Tilletiales</taxon>
        <taxon>Tilletiaceae</taxon>
        <taxon>Tilletia</taxon>
    </lineage>
</organism>
<dbReference type="InterPro" id="IPR001579">
    <property type="entry name" value="Glyco_hydro_18_chit_AS"/>
</dbReference>
<sequence>MVGSTSLARRQLSPYGPTSGGTPNTTKLPTGTCTSKIPCAEAACCNGAFCGFGPEYCGTNCTSKCDSKAECGPYANAGNTTCPLGWATDPTARPFNQFPPSMINANALTHINYAFALIGSDFRLQAMSANDPAQWSQVIALKSVNPSLKVFLSVGGWSFNDPPTSHIFSNLVGSAANTNTFINSALSVMQTYGFDGIDIDWEYPGADDRGGVPADRANYVKFMTSLNNAFKSGGRSYGVTWTAPSSYWYLQHFDLQGLTAVTDWINLMTYDLHGVWDGVDPYIGPYLLAHTNLSEIMQSVDLFARNEIPMSKITLGMGFYGRSFTMADPSCSDPGCPFSGAGRPLGSSVEGGTESYADILTFIADGGVSVFDEQAAVKYLTYGGDQWVSYDDADTFLLKMNYANSICIGGTMIWSVDQDTPQGDALAALYPNILGIAGQKESEADACQVTLCGQSCPAGFTSVSKVSTNPALGIFCDINKKPAQLYSEAGIPGNWLFPNAVGTISETLQIDPDTTGPAASAVEALHYNGANDPEHNEFGEVFISSPNAAAVSRMDARSDWVITGCHPSSEEPQQVLAYCQKGMNDTDSGCSHVMTGGTKHTIIRLPKGCARGNWARVDLLEAHPDQNILPNSHSKRLPPGEKVYRLHFDYNFAVIPEDNGPVYMRVDASNIIGYWDEVVDASVSKRHVARSRPSNCTTEEQKRSLHDSALCGRSHERRWWGAFKDWISRVANSIGSVAISSSKHYSFSQVFTIFHQEESCTINDVQVGSSLDISATLNANADLQYGLYIQATVVPPAIQSAYVDFNIAASGAATLTVTAEAAAHYSTGSLELIRVPFPGLSYPGLVTVGPSIAVYGELDGDISMQGTFSVTQGQPLQTMFSLKAKLAHTFTDDPSRGSSAGVEFPASRLKYGWSGATDDSSGVVGTVTPHSDGPSITGLVTRGNVAFSGTLTAHVKPSVELGIRVLGGSVMDAHVFGRVDLAAQAALSLTPSQMCVTPSFNAGLSLGYAGNVLVWGTGPVTYPVGSYSIPFDAVCSTPASKRDLEDGKETLHYLYASAKDQGGLFANGNSTRSPINRKRTLPSDFGRRASEHGAVQADILRDSNGTTKYIGNLRYPMVEPGADVGTSAISSASHIRSLPLGKRAGVPYLPGNLFCPASGDTSGPCAPIDIDPYITDPDRFDLRRRSMINHTLPSLERSEHSEESSTEPDGSAFRSAEETSLSIYEEVESGLRPFEKRVVIANCHVLRAATYDTATDLGWWDFARTTATTLNPTVARNLPPLLTALSIPNTVIFYALEHVYEMNLLTRFIDEQIKGFMKALWQVNGANTDFCADFVRPYLVRPFGSRSQAMVDTLRYCQPRNGGRGMPRLQQQINKAKSNYLNGQNACTVNRFNTSCAERKLLVLRQAAGALSYMNDGVTRTEFLAVHQCVSQAWDSWHADYVRQPGVPSSASSVAISEQLAEWTTTVLTTFNSKIRSNVQDLINSWSNTFGDTPQTVRVSYGAFFDNRAASLTPPGQSIPFATLKVTTSDLQNNIGSLMDTGITWINQL</sequence>
<keyword evidence="11" id="KW-1185">Reference proteome</keyword>
<feature type="region of interest" description="Disordered" evidence="8">
    <location>
        <begin position="1066"/>
        <end position="1085"/>
    </location>
</feature>
<dbReference type="InterPro" id="IPR011583">
    <property type="entry name" value="Chitinase_II/V-like_cat"/>
</dbReference>
<feature type="region of interest" description="Disordered" evidence="8">
    <location>
        <begin position="1"/>
        <end position="23"/>
    </location>
</feature>
<dbReference type="InterPro" id="IPR001223">
    <property type="entry name" value="Glyco_hydro18_cat"/>
</dbReference>
<evidence type="ECO:0000256" key="3">
    <source>
        <dbReference type="ARBA" id="ARBA00023024"/>
    </source>
</evidence>
<comment type="catalytic activity">
    <reaction evidence="1">
        <text>Random endo-hydrolysis of N-acetyl-beta-D-glucosaminide (1-&gt;4)-beta-linkages in chitin and chitodextrins.</text>
        <dbReference type="EC" id="3.2.1.14"/>
    </reaction>
</comment>
<dbReference type="PANTHER" id="PTHR11177">
    <property type="entry name" value="CHITINASE"/>
    <property type="match status" value="1"/>
</dbReference>
<dbReference type="InterPro" id="IPR017853">
    <property type="entry name" value="GH"/>
</dbReference>
<dbReference type="InterPro" id="IPR029070">
    <property type="entry name" value="Chitinase_insertion_sf"/>
</dbReference>
<comment type="caution">
    <text evidence="10">The sequence shown here is derived from an EMBL/GenBank/DDBJ whole genome shotgun (WGS) entry which is preliminary data.</text>
</comment>
<dbReference type="InterPro" id="IPR050314">
    <property type="entry name" value="Glycosyl_Hydrlase_18"/>
</dbReference>
<dbReference type="SUPFAM" id="SSF51445">
    <property type="entry name" value="(Trans)glycosidases"/>
    <property type="match status" value="1"/>
</dbReference>
<proteinExistence type="predicted"/>
<dbReference type="GO" id="GO:0006032">
    <property type="term" value="P:chitin catabolic process"/>
    <property type="evidence" value="ECO:0007669"/>
    <property type="project" value="UniProtKB-KW"/>
</dbReference>
<keyword evidence="4" id="KW-0119">Carbohydrate metabolism</keyword>
<dbReference type="Pfam" id="PF00704">
    <property type="entry name" value="Glyco_hydro_18"/>
    <property type="match status" value="1"/>
</dbReference>
<evidence type="ECO:0000256" key="8">
    <source>
        <dbReference type="SAM" id="MobiDB-lite"/>
    </source>
</evidence>
<keyword evidence="5 7" id="KW-0326">Glycosidase</keyword>
<evidence type="ECO:0000313" key="11">
    <source>
        <dbReference type="Proteomes" id="UP001176517"/>
    </source>
</evidence>
<feature type="region of interest" description="Disordered" evidence="8">
    <location>
        <begin position="1191"/>
        <end position="1215"/>
    </location>
</feature>
<dbReference type="SUPFAM" id="SSF54556">
    <property type="entry name" value="Chitinase insertion domain"/>
    <property type="match status" value="1"/>
</dbReference>
<dbReference type="Gene3D" id="3.10.50.10">
    <property type="match status" value="1"/>
</dbReference>
<accession>A0AAN6JQ70</accession>
<keyword evidence="3" id="KW-0146">Chitin degradation</keyword>
<dbReference type="SMART" id="SM00636">
    <property type="entry name" value="Glyco_18"/>
    <property type="match status" value="1"/>
</dbReference>
<dbReference type="Proteomes" id="UP001176517">
    <property type="component" value="Unassembled WGS sequence"/>
</dbReference>
<dbReference type="PROSITE" id="PS01095">
    <property type="entry name" value="GH18_1"/>
    <property type="match status" value="1"/>
</dbReference>
<dbReference type="PANTHER" id="PTHR11177:SF397">
    <property type="entry name" value="CHITINASE"/>
    <property type="match status" value="1"/>
</dbReference>
<evidence type="ECO:0000256" key="2">
    <source>
        <dbReference type="ARBA" id="ARBA00022801"/>
    </source>
</evidence>
<evidence type="ECO:0000259" key="9">
    <source>
        <dbReference type="PROSITE" id="PS51910"/>
    </source>
</evidence>
<gene>
    <name evidence="10" type="ORF">OC846_005149</name>
</gene>
<dbReference type="GO" id="GO:0000272">
    <property type="term" value="P:polysaccharide catabolic process"/>
    <property type="evidence" value="ECO:0007669"/>
    <property type="project" value="UniProtKB-KW"/>
</dbReference>
<evidence type="ECO:0000256" key="7">
    <source>
        <dbReference type="RuleBase" id="RU000489"/>
    </source>
</evidence>
<evidence type="ECO:0000256" key="5">
    <source>
        <dbReference type="ARBA" id="ARBA00023295"/>
    </source>
</evidence>
<dbReference type="GO" id="GO:0008061">
    <property type="term" value="F:chitin binding"/>
    <property type="evidence" value="ECO:0007669"/>
    <property type="project" value="InterPro"/>
</dbReference>
<protein>
    <recommendedName>
        <fullName evidence="9">GH18 domain-containing protein</fullName>
    </recommendedName>
</protein>
<feature type="domain" description="GH18" evidence="9">
    <location>
        <begin position="78"/>
        <end position="436"/>
    </location>
</feature>
<keyword evidence="2 7" id="KW-0378">Hydrolase</keyword>
<dbReference type="Gene3D" id="3.20.20.80">
    <property type="entry name" value="Glycosidases"/>
    <property type="match status" value="1"/>
</dbReference>
<dbReference type="EMBL" id="JAPDMZ010000183">
    <property type="protein sequence ID" value="KAK0546719.1"/>
    <property type="molecule type" value="Genomic_DNA"/>
</dbReference>
<dbReference type="PROSITE" id="PS51910">
    <property type="entry name" value="GH18_2"/>
    <property type="match status" value="1"/>
</dbReference>
<evidence type="ECO:0000256" key="4">
    <source>
        <dbReference type="ARBA" id="ARBA00023277"/>
    </source>
</evidence>